<proteinExistence type="predicted"/>
<accession>A0ABN8INC1</accession>
<keyword evidence="2" id="KW-1185">Reference proteome</keyword>
<gene>
    <name evidence="1" type="ORF">IPOD504_LOCUS11881</name>
</gene>
<evidence type="ECO:0000313" key="2">
    <source>
        <dbReference type="Proteomes" id="UP000837857"/>
    </source>
</evidence>
<feature type="non-terminal residue" evidence="1">
    <location>
        <position position="129"/>
    </location>
</feature>
<reference evidence="1" key="1">
    <citation type="submission" date="2022-03" db="EMBL/GenBank/DDBJ databases">
        <authorList>
            <person name="Martin H S."/>
        </authorList>
    </citation>
    <scope>NUCLEOTIDE SEQUENCE</scope>
</reference>
<dbReference type="Proteomes" id="UP000837857">
    <property type="component" value="Chromosome 29"/>
</dbReference>
<dbReference type="EMBL" id="OW152841">
    <property type="protein sequence ID" value="CAH2062327.1"/>
    <property type="molecule type" value="Genomic_DNA"/>
</dbReference>
<name>A0ABN8INC1_9NEOP</name>
<organism evidence="1 2">
    <name type="scientific">Iphiclides podalirius</name>
    <name type="common">scarce swallowtail</name>
    <dbReference type="NCBI Taxonomy" id="110791"/>
    <lineage>
        <taxon>Eukaryota</taxon>
        <taxon>Metazoa</taxon>
        <taxon>Ecdysozoa</taxon>
        <taxon>Arthropoda</taxon>
        <taxon>Hexapoda</taxon>
        <taxon>Insecta</taxon>
        <taxon>Pterygota</taxon>
        <taxon>Neoptera</taxon>
        <taxon>Endopterygota</taxon>
        <taxon>Lepidoptera</taxon>
        <taxon>Glossata</taxon>
        <taxon>Ditrysia</taxon>
        <taxon>Papilionoidea</taxon>
        <taxon>Papilionidae</taxon>
        <taxon>Papilioninae</taxon>
        <taxon>Iphiclides</taxon>
    </lineage>
</organism>
<protein>
    <submittedName>
        <fullName evidence="1">Uncharacterized protein</fullName>
    </submittedName>
</protein>
<sequence length="129" mass="14540">MVAPVDELCDELNPVKPTQVVASTSREADFSEPATPSGLARSSCRANVSIEDVYESSISEDGMGDDLFGFGLDKKKNLISVIDHDYYIHVGNWLADVSQENLWHEKCKNWLCKKLRKEWVPLNMLLLLL</sequence>
<evidence type="ECO:0000313" key="1">
    <source>
        <dbReference type="EMBL" id="CAH2062327.1"/>
    </source>
</evidence>